<feature type="compositionally biased region" description="Polar residues" evidence="1">
    <location>
        <begin position="24"/>
        <end position="38"/>
    </location>
</feature>
<dbReference type="AlphaFoldDB" id="A0AAW1PJL9"/>
<dbReference type="EMBL" id="JALJOR010000010">
    <property type="protein sequence ID" value="KAK9810030.1"/>
    <property type="molecule type" value="Genomic_DNA"/>
</dbReference>
<feature type="region of interest" description="Disordered" evidence="1">
    <location>
        <begin position="21"/>
        <end position="67"/>
    </location>
</feature>
<dbReference type="InterPro" id="IPR021538">
    <property type="entry name" value="Syntaxin-5_N"/>
</dbReference>
<sequence>MPPFGTSSSCRDRTSEFLSVVDRLQQQQGATSSGQPTENGGATTMAGPLPGGAAAQQSEFARRAARIGQVCERA</sequence>
<gene>
    <name evidence="3" type="ORF">WJX72_003661</name>
</gene>
<name>A0AAW1PJL9_9CHLO</name>
<accession>A0AAW1PJL9</accession>
<evidence type="ECO:0000313" key="4">
    <source>
        <dbReference type="Proteomes" id="UP001489004"/>
    </source>
</evidence>
<comment type="caution">
    <text evidence="3">The sequence shown here is derived from an EMBL/GenBank/DDBJ whole genome shotgun (WGS) entry which is preliminary data.</text>
</comment>
<dbReference type="Proteomes" id="UP001489004">
    <property type="component" value="Unassembled WGS sequence"/>
</dbReference>
<feature type="compositionally biased region" description="Low complexity" evidence="1">
    <location>
        <begin position="40"/>
        <end position="55"/>
    </location>
</feature>
<evidence type="ECO:0000313" key="3">
    <source>
        <dbReference type="EMBL" id="KAK9810030.1"/>
    </source>
</evidence>
<feature type="domain" description="Syntaxin-5 N-terminal Sly1p-binding" evidence="2">
    <location>
        <begin position="7"/>
        <end position="27"/>
    </location>
</feature>
<dbReference type="Pfam" id="PF11416">
    <property type="entry name" value="Syntaxin-5_N"/>
    <property type="match status" value="1"/>
</dbReference>
<keyword evidence="4" id="KW-1185">Reference proteome</keyword>
<protein>
    <recommendedName>
        <fullName evidence="2">Syntaxin-5 N-terminal Sly1p-binding domain-containing protein</fullName>
    </recommendedName>
</protein>
<organism evidence="3 4">
    <name type="scientific">[Myrmecia] bisecta</name>
    <dbReference type="NCBI Taxonomy" id="41462"/>
    <lineage>
        <taxon>Eukaryota</taxon>
        <taxon>Viridiplantae</taxon>
        <taxon>Chlorophyta</taxon>
        <taxon>core chlorophytes</taxon>
        <taxon>Trebouxiophyceae</taxon>
        <taxon>Trebouxiales</taxon>
        <taxon>Trebouxiaceae</taxon>
        <taxon>Myrmecia</taxon>
    </lineage>
</organism>
<evidence type="ECO:0000259" key="2">
    <source>
        <dbReference type="Pfam" id="PF11416"/>
    </source>
</evidence>
<reference evidence="3 4" key="1">
    <citation type="journal article" date="2024" name="Nat. Commun.">
        <title>Phylogenomics reveals the evolutionary origins of lichenization in chlorophyte algae.</title>
        <authorList>
            <person name="Puginier C."/>
            <person name="Libourel C."/>
            <person name="Otte J."/>
            <person name="Skaloud P."/>
            <person name="Haon M."/>
            <person name="Grisel S."/>
            <person name="Petersen M."/>
            <person name="Berrin J.G."/>
            <person name="Delaux P.M."/>
            <person name="Dal Grande F."/>
            <person name="Keller J."/>
        </authorList>
    </citation>
    <scope>NUCLEOTIDE SEQUENCE [LARGE SCALE GENOMIC DNA]</scope>
    <source>
        <strain evidence="3 4">SAG 2043</strain>
    </source>
</reference>
<proteinExistence type="predicted"/>
<evidence type="ECO:0000256" key="1">
    <source>
        <dbReference type="SAM" id="MobiDB-lite"/>
    </source>
</evidence>